<evidence type="ECO:0000256" key="2">
    <source>
        <dbReference type="ARBA" id="ARBA00001946"/>
    </source>
</evidence>
<dbReference type="InterPro" id="IPR015655">
    <property type="entry name" value="PP2C"/>
</dbReference>
<feature type="region of interest" description="Disordered" evidence="10">
    <location>
        <begin position="788"/>
        <end position="830"/>
    </location>
</feature>
<dbReference type="SMART" id="SM00332">
    <property type="entry name" value="PP2Cc"/>
    <property type="match status" value="1"/>
</dbReference>
<name>A0A383W249_TETOB</name>
<dbReference type="InterPro" id="IPR036457">
    <property type="entry name" value="PPM-type-like_dom_sf"/>
</dbReference>
<evidence type="ECO:0000256" key="10">
    <source>
        <dbReference type="SAM" id="MobiDB-lite"/>
    </source>
</evidence>
<dbReference type="PANTHER" id="PTHR47992">
    <property type="entry name" value="PROTEIN PHOSPHATASE"/>
    <property type="match status" value="1"/>
</dbReference>
<feature type="region of interest" description="Disordered" evidence="10">
    <location>
        <begin position="707"/>
        <end position="775"/>
    </location>
</feature>
<keyword evidence="6" id="KW-0460">Magnesium</keyword>
<comment type="cofactor">
    <cofactor evidence="2">
        <name>Mg(2+)</name>
        <dbReference type="ChEBI" id="CHEBI:18420"/>
    </cofactor>
</comment>
<comment type="similarity">
    <text evidence="9">Belongs to the PP2C family.</text>
</comment>
<feature type="compositionally biased region" description="Basic and acidic residues" evidence="10">
    <location>
        <begin position="26"/>
        <end position="45"/>
    </location>
</feature>
<feature type="compositionally biased region" description="Low complexity" evidence="10">
    <location>
        <begin position="185"/>
        <end position="197"/>
    </location>
</feature>
<feature type="region of interest" description="Disordered" evidence="10">
    <location>
        <begin position="17"/>
        <end position="215"/>
    </location>
</feature>
<organism evidence="12 13">
    <name type="scientific">Tetradesmus obliquus</name>
    <name type="common">Green alga</name>
    <name type="synonym">Acutodesmus obliquus</name>
    <dbReference type="NCBI Taxonomy" id="3088"/>
    <lineage>
        <taxon>Eukaryota</taxon>
        <taxon>Viridiplantae</taxon>
        <taxon>Chlorophyta</taxon>
        <taxon>core chlorophytes</taxon>
        <taxon>Chlorophyceae</taxon>
        <taxon>CS clade</taxon>
        <taxon>Sphaeropleales</taxon>
        <taxon>Scenedesmaceae</taxon>
        <taxon>Tetradesmus</taxon>
    </lineage>
</organism>
<feature type="compositionally biased region" description="Low complexity" evidence="10">
    <location>
        <begin position="396"/>
        <end position="405"/>
    </location>
</feature>
<dbReference type="EC" id="3.1.3.16" evidence="3"/>
<dbReference type="EMBL" id="FNXT01001036">
    <property type="protein sequence ID" value="SZX71209.1"/>
    <property type="molecule type" value="Genomic_DNA"/>
</dbReference>
<dbReference type="CDD" id="cd00143">
    <property type="entry name" value="PP2Cc"/>
    <property type="match status" value="1"/>
</dbReference>
<dbReference type="InterPro" id="IPR000222">
    <property type="entry name" value="PP2C_BS"/>
</dbReference>
<evidence type="ECO:0000259" key="11">
    <source>
        <dbReference type="PROSITE" id="PS51746"/>
    </source>
</evidence>
<keyword evidence="8" id="KW-0464">Manganese</keyword>
<evidence type="ECO:0000313" key="13">
    <source>
        <dbReference type="Proteomes" id="UP000256970"/>
    </source>
</evidence>
<feature type="compositionally biased region" description="Low complexity" evidence="10">
    <location>
        <begin position="416"/>
        <end position="462"/>
    </location>
</feature>
<dbReference type="STRING" id="3088.A0A383W249"/>
<accession>A0A383W249</accession>
<evidence type="ECO:0000256" key="9">
    <source>
        <dbReference type="RuleBase" id="RU003465"/>
    </source>
</evidence>
<sequence length="830" mass="84542">MLKKLKKEWRELKDAFKSKKGNCKSSKGEPDSRLLRDSPVGDDKVPTALSRPHGLRGSLDIQRSTGAPGAGAGRPGYTSDSGMLTREMPSVGPASGPDAASADSAAGCNSSNAAAQQHRQQHTSHSSSPRSPRTPCQQQTDATGDEAAAAAGAADAENSGGAAAPAGEGKAHRTSARSSRHSDRAAAAAAAVASSSSKGPEPSRTPRDEDLGGCPPYATKAVWGLRYTMEDKWAAVPNLIQLPAVLTQPQRKGSSSSSSKAAGCGCMIKPSKVLAKVSPSGRDKASDRAPLIAHHGSEDLDSAAAGAALVAAAAASSPAAAAAAAGGSGGLAQQQDMDSIHYFGVFDGHGGADAAWHCAQRMHQTVRDTICSMLGPEVAATLGLPPSEQSLAEQPAAAGATSSEAAEADKQEQKHQQPQPQQAEPQQQEQQAQEAQQQQEQQQPQQEQQQQLQQPTPAAEPLPQSVAANATPAAAAAAAAADAPPSSYLAGTAPAVEPASMASLLSSNGSWLLLALSKSFVTLDSEFGVLSEGSYVGSTAVVVLLSSMRLWVAHAGDSRAVLGRKGSAVVLTSDHKASRDDEVQRVQAAGGHVWWDRVMGELAVSRAIGDHCLRPYVIPEPEVLMVERSREDEVLVMASDGLWDVIGNQEAADMAVHSLQAAEASGHSGVAAAKRAATSLTKAALERGTRDNVTVLVVDLRLRGASGQVSSSSNASNHSSSHASGDEKHRSERRGSRSSSSSSRHHHAATAAAAAGAAGHSSSSKEAKEAREGRAARDAAAAAVIAAESQAAAAPAAVAEQGQASGAAAPAAAAAAEEEAQPGAEPAAYA</sequence>
<comment type="cofactor">
    <cofactor evidence="1">
        <name>Mn(2+)</name>
        <dbReference type="ChEBI" id="CHEBI:29035"/>
    </cofactor>
</comment>
<dbReference type="InterPro" id="IPR001932">
    <property type="entry name" value="PPM-type_phosphatase-like_dom"/>
</dbReference>
<evidence type="ECO:0000256" key="3">
    <source>
        <dbReference type="ARBA" id="ARBA00013081"/>
    </source>
</evidence>
<dbReference type="SMART" id="SM00331">
    <property type="entry name" value="PP2C_SIG"/>
    <property type="match status" value="1"/>
</dbReference>
<reference evidence="12 13" key="1">
    <citation type="submission" date="2016-10" db="EMBL/GenBank/DDBJ databases">
        <authorList>
            <person name="Cai Z."/>
        </authorList>
    </citation>
    <scope>NUCLEOTIDE SEQUENCE [LARGE SCALE GENOMIC DNA]</scope>
</reference>
<keyword evidence="5 9" id="KW-0378">Hydrolase</keyword>
<feature type="compositionally biased region" description="Basic and acidic residues" evidence="10">
    <location>
        <begin position="724"/>
        <end position="735"/>
    </location>
</feature>
<feature type="region of interest" description="Disordered" evidence="10">
    <location>
        <begin position="389"/>
        <end position="462"/>
    </location>
</feature>
<dbReference type="AlphaFoldDB" id="A0A383W249"/>
<feature type="compositionally biased region" description="Low complexity" evidence="10">
    <location>
        <begin position="710"/>
        <end position="723"/>
    </location>
</feature>
<dbReference type="GO" id="GO:0046872">
    <property type="term" value="F:metal ion binding"/>
    <property type="evidence" value="ECO:0007669"/>
    <property type="project" value="UniProtKB-KW"/>
</dbReference>
<evidence type="ECO:0000256" key="8">
    <source>
        <dbReference type="ARBA" id="ARBA00023211"/>
    </source>
</evidence>
<protein>
    <recommendedName>
        <fullName evidence="3">protein-serine/threonine phosphatase</fullName>
        <ecNumber evidence="3">3.1.3.16</ecNumber>
    </recommendedName>
</protein>
<keyword evidence="13" id="KW-1185">Reference proteome</keyword>
<evidence type="ECO:0000313" key="12">
    <source>
        <dbReference type="EMBL" id="SZX71209.1"/>
    </source>
</evidence>
<evidence type="ECO:0000256" key="6">
    <source>
        <dbReference type="ARBA" id="ARBA00022842"/>
    </source>
</evidence>
<evidence type="ECO:0000256" key="7">
    <source>
        <dbReference type="ARBA" id="ARBA00022912"/>
    </source>
</evidence>
<dbReference type="PROSITE" id="PS01032">
    <property type="entry name" value="PPM_1"/>
    <property type="match status" value="1"/>
</dbReference>
<proteinExistence type="inferred from homology"/>
<dbReference type="Gene3D" id="3.60.40.10">
    <property type="entry name" value="PPM-type phosphatase domain"/>
    <property type="match status" value="2"/>
</dbReference>
<gene>
    <name evidence="12" type="ORF">BQ4739_LOCUS11346</name>
</gene>
<dbReference type="Proteomes" id="UP000256970">
    <property type="component" value="Unassembled WGS sequence"/>
</dbReference>
<evidence type="ECO:0000256" key="5">
    <source>
        <dbReference type="ARBA" id="ARBA00022801"/>
    </source>
</evidence>
<dbReference type="PROSITE" id="PS51746">
    <property type="entry name" value="PPM_2"/>
    <property type="match status" value="1"/>
</dbReference>
<feature type="domain" description="PPM-type phosphatase" evidence="11">
    <location>
        <begin position="319"/>
        <end position="700"/>
    </location>
</feature>
<feature type="compositionally biased region" description="Low complexity" evidence="10">
    <location>
        <begin position="749"/>
        <end position="762"/>
    </location>
</feature>
<evidence type="ECO:0000256" key="4">
    <source>
        <dbReference type="ARBA" id="ARBA00022723"/>
    </source>
</evidence>
<keyword evidence="7 9" id="KW-0904">Protein phosphatase</keyword>
<dbReference type="GO" id="GO:0004722">
    <property type="term" value="F:protein serine/threonine phosphatase activity"/>
    <property type="evidence" value="ECO:0007669"/>
    <property type="project" value="UniProtKB-EC"/>
</dbReference>
<keyword evidence="4" id="KW-0479">Metal-binding</keyword>
<feature type="compositionally biased region" description="Basic and acidic residues" evidence="10">
    <location>
        <begin position="763"/>
        <end position="775"/>
    </location>
</feature>
<evidence type="ECO:0000256" key="1">
    <source>
        <dbReference type="ARBA" id="ARBA00001936"/>
    </source>
</evidence>
<dbReference type="SUPFAM" id="SSF81606">
    <property type="entry name" value="PP2C-like"/>
    <property type="match status" value="1"/>
</dbReference>
<dbReference type="Pfam" id="PF00481">
    <property type="entry name" value="PP2C"/>
    <property type="match status" value="1"/>
</dbReference>
<feature type="compositionally biased region" description="Low complexity" evidence="10">
    <location>
        <begin position="93"/>
        <end position="168"/>
    </location>
</feature>